<reference evidence="1" key="2">
    <citation type="submission" date="2020-09" db="EMBL/GenBank/DDBJ databases">
        <authorList>
            <person name="Kikuchi T."/>
        </authorList>
    </citation>
    <scope>NUCLEOTIDE SEQUENCE</scope>
    <source>
        <strain evidence="1">Ka4C1</strain>
    </source>
</reference>
<evidence type="ECO:0000313" key="2">
    <source>
        <dbReference type="Proteomes" id="UP000095284"/>
    </source>
</evidence>
<dbReference type="Proteomes" id="UP000095284">
    <property type="component" value="Unplaced"/>
</dbReference>
<name>A0A1I7SRP4_BURXY</name>
<protein>
    <submittedName>
        <fullName evidence="1">(pine wood nematode) hypothetical protein</fullName>
    </submittedName>
</protein>
<reference evidence="4" key="1">
    <citation type="submission" date="2016-11" db="UniProtKB">
        <authorList>
            <consortium name="WormBaseParasite"/>
        </authorList>
    </citation>
    <scope>IDENTIFICATION</scope>
</reference>
<evidence type="ECO:0000313" key="3">
    <source>
        <dbReference type="Proteomes" id="UP000659654"/>
    </source>
</evidence>
<dbReference type="AlphaFoldDB" id="A0A1I7SRP4"/>
<organism evidence="2 4">
    <name type="scientific">Bursaphelenchus xylophilus</name>
    <name type="common">Pinewood nematode worm</name>
    <name type="synonym">Aphelenchoides xylophilus</name>
    <dbReference type="NCBI Taxonomy" id="6326"/>
    <lineage>
        <taxon>Eukaryota</taxon>
        <taxon>Metazoa</taxon>
        <taxon>Ecdysozoa</taxon>
        <taxon>Nematoda</taxon>
        <taxon>Chromadorea</taxon>
        <taxon>Rhabditida</taxon>
        <taxon>Tylenchina</taxon>
        <taxon>Tylenchomorpha</taxon>
        <taxon>Aphelenchoidea</taxon>
        <taxon>Aphelenchoididae</taxon>
        <taxon>Bursaphelenchus</taxon>
    </lineage>
</organism>
<dbReference type="Proteomes" id="UP000659654">
    <property type="component" value="Unassembled WGS sequence"/>
</dbReference>
<gene>
    <name evidence="1" type="ORF">BXYJ_LOCUS5312</name>
</gene>
<dbReference type="WBParaSite" id="BXY_1571000.1">
    <property type="protein sequence ID" value="BXY_1571000.1"/>
    <property type="gene ID" value="BXY_1571000"/>
</dbReference>
<dbReference type="EMBL" id="CAJFCV020000002">
    <property type="protein sequence ID" value="CAG9102036.1"/>
    <property type="molecule type" value="Genomic_DNA"/>
</dbReference>
<proteinExistence type="predicted"/>
<keyword evidence="3" id="KW-1185">Reference proteome</keyword>
<evidence type="ECO:0000313" key="4">
    <source>
        <dbReference type="WBParaSite" id="BXY_1571000.1"/>
    </source>
</evidence>
<dbReference type="Proteomes" id="UP000582659">
    <property type="component" value="Unassembled WGS sequence"/>
</dbReference>
<evidence type="ECO:0000313" key="1">
    <source>
        <dbReference type="EMBL" id="CAD5217919.1"/>
    </source>
</evidence>
<sequence>MPILPSIERPPPDGARRPEDYGTIELLMYCSTCSTVTPGAHCRERQEEEAIQWREERQWLNEATYPRLRLKKHHYMHFCVQRYGRLGGAS</sequence>
<dbReference type="EMBL" id="CAJFDI010000002">
    <property type="protein sequence ID" value="CAD5217919.1"/>
    <property type="molecule type" value="Genomic_DNA"/>
</dbReference>
<accession>A0A1I7SRP4</accession>